<reference evidence="11 12" key="1">
    <citation type="submission" date="2018-07" db="EMBL/GenBank/DDBJ databases">
        <title>Parabacteroides acidifaciens nov. sp., isolated from human feces.</title>
        <authorList>
            <person name="Wang Y.J."/>
        </authorList>
    </citation>
    <scope>NUCLEOTIDE SEQUENCE [LARGE SCALE GENOMIC DNA]</scope>
    <source>
        <strain evidence="11 12">426-9</strain>
    </source>
</reference>
<comment type="caution">
    <text evidence="11">The sequence shown here is derived from an EMBL/GenBank/DDBJ whole genome shotgun (WGS) entry which is preliminary data.</text>
</comment>
<dbReference type="PANTHER" id="PTHR30026:SF23">
    <property type="entry name" value="TO APRF-PUTATIVE OUTER MEMBRANE EFFLUX PROTEIN OR SECRETED ALKALINE PHOSPHATASE-RELATED"/>
    <property type="match status" value="1"/>
</dbReference>
<dbReference type="EMBL" id="JACRTI010000016">
    <property type="protein sequence ID" value="MBC8601813.1"/>
    <property type="molecule type" value="Genomic_DNA"/>
</dbReference>
<organism evidence="11 12">
    <name type="scientific">Parabacteroides acidifaciens</name>
    <dbReference type="NCBI Taxonomy" id="2290935"/>
    <lineage>
        <taxon>Bacteria</taxon>
        <taxon>Pseudomonadati</taxon>
        <taxon>Bacteroidota</taxon>
        <taxon>Bacteroidia</taxon>
        <taxon>Bacteroidales</taxon>
        <taxon>Tannerellaceae</taxon>
        <taxon>Parabacteroides</taxon>
    </lineage>
</organism>
<keyword evidence="5" id="KW-0812">Transmembrane</keyword>
<evidence type="ECO:0000313" key="11">
    <source>
        <dbReference type="EMBL" id="RDU49500.1"/>
    </source>
</evidence>
<evidence type="ECO:0000256" key="1">
    <source>
        <dbReference type="ARBA" id="ARBA00004442"/>
    </source>
</evidence>
<dbReference type="EMBL" id="QREV01000016">
    <property type="protein sequence ID" value="RDU49500.1"/>
    <property type="molecule type" value="Genomic_DNA"/>
</dbReference>
<keyword evidence="13" id="KW-1185">Reference proteome</keyword>
<accession>A0A3D8HFH2</accession>
<dbReference type="SUPFAM" id="SSF56954">
    <property type="entry name" value="Outer membrane efflux proteins (OEP)"/>
    <property type="match status" value="1"/>
</dbReference>
<evidence type="ECO:0000256" key="3">
    <source>
        <dbReference type="ARBA" id="ARBA00022448"/>
    </source>
</evidence>
<evidence type="ECO:0000313" key="13">
    <source>
        <dbReference type="Proteomes" id="UP000629596"/>
    </source>
</evidence>
<dbReference type="GO" id="GO:0015562">
    <property type="term" value="F:efflux transmembrane transporter activity"/>
    <property type="evidence" value="ECO:0007669"/>
    <property type="project" value="InterPro"/>
</dbReference>
<keyword evidence="9" id="KW-0732">Signal</keyword>
<dbReference type="Pfam" id="PF02321">
    <property type="entry name" value="OEP"/>
    <property type="match status" value="2"/>
</dbReference>
<evidence type="ECO:0000313" key="10">
    <source>
        <dbReference type="EMBL" id="MBC8601813.1"/>
    </source>
</evidence>
<keyword evidence="3" id="KW-0813">Transport</keyword>
<feature type="coiled-coil region" evidence="8">
    <location>
        <begin position="146"/>
        <end position="203"/>
    </location>
</feature>
<keyword evidence="4" id="KW-1134">Transmembrane beta strand</keyword>
<dbReference type="RefSeq" id="WP_115499309.1">
    <property type="nucleotide sequence ID" value="NZ_JACRTI010000016.1"/>
</dbReference>
<proteinExistence type="inferred from homology"/>
<comment type="similarity">
    <text evidence="2">Belongs to the outer membrane factor (OMF) (TC 1.B.17) family.</text>
</comment>
<feature type="signal peptide" evidence="9">
    <location>
        <begin position="1"/>
        <end position="26"/>
    </location>
</feature>
<dbReference type="Proteomes" id="UP000256321">
    <property type="component" value="Unassembled WGS sequence"/>
</dbReference>
<dbReference type="AlphaFoldDB" id="A0A3D8HFH2"/>
<dbReference type="GO" id="GO:0015288">
    <property type="term" value="F:porin activity"/>
    <property type="evidence" value="ECO:0007669"/>
    <property type="project" value="TreeGrafter"/>
</dbReference>
<gene>
    <name evidence="11" type="ORF">DWU89_08970</name>
    <name evidence="10" type="ORF">H8784_08765</name>
</gene>
<evidence type="ECO:0000256" key="4">
    <source>
        <dbReference type="ARBA" id="ARBA00022452"/>
    </source>
</evidence>
<feature type="chain" id="PRO_5017680640" evidence="9">
    <location>
        <begin position="27"/>
        <end position="464"/>
    </location>
</feature>
<reference evidence="10 13" key="2">
    <citation type="submission" date="2020-08" db="EMBL/GenBank/DDBJ databases">
        <title>Genome public.</title>
        <authorList>
            <person name="Liu C."/>
            <person name="Sun Q."/>
        </authorList>
    </citation>
    <scope>NUCLEOTIDE SEQUENCE [LARGE SCALE GENOMIC DNA]</scope>
    <source>
        <strain evidence="10 13">426_9</strain>
    </source>
</reference>
<sequence length="464" mass="51432">MNKLMVYSALAVALMAKGTFFVPICAQDRAVQSMTLTTLYNLADQQSQKVRVSEVALRAADEGVAAAKSALLPSVDLSLQGSYTGNAFMLSRGFSTNGTTDYIVPGVGVVPVANGKQDTPHWGNSFTAQVSQVVYAGGAIRSGIRMAELGKEMAELDVEKNRQEVRFLLTGYYLDLCKLNNQIEVVRQNIALTQKEIEQMKARREQGTVLQNDITRYEFQLQGLELTLTKLTDASTVINYQLMTTLHLPEQTVIVPDKNELDTEINAISAIAAQDIWQQTAADNNFGIRQATVATNLAEQKVKQAKAESLPSVAVVAENQFFGPYTQDLIPKDCNVNVWFVGIGVKFKLGNLWKNKHHIRKARIEHQQSQEALALAHEGVDNGVQASYTNLLTSYTEVKTQQKQVELANQNYSVVQNRYQNDLALLTDMVDASNMKLSAEMALVNARIGMLYNFYKLKYVTNTL</sequence>
<evidence type="ECO:0000313" key="12">
    <source>
        <dbReference type="Proteomes" id="UP000256321"/>
    </source>
</evidence>
<dbReference type="Proteomes" id="UP000629596">
    <property type="component" value="Unassembled WGS sequence"/>
</dbReference>
<dbReference type="PANTHER" id="PTHR30026">
    <property type="entry name" value="OUTER MEMBRANE PROTEIN TOLC"/>
    <property type="match status" value="1"/>
</dbReference>
<dbReference type="InterPro" id="IPR003423">
    <property type="entry name" value="OMP_efflux"/>
</dbReference>
<keyword evidence="7" id="KW-0998">Cell outer membrane</keyword>
<evidence type="ECO:0000256" key="2">
    <source>
        <dbReference type="ARBA" id="ARBA00007613"/>
    </source>
</evidence>
<evidence type="ECO:0000256" key="5">
    <source>
        <dbReference type="ARBA" id="ARBA00022692"/>
    </source>
</evidence>
<dbReference type="GO" id="GO:0009279">
    <property type="term" value="C:cell outer membrane"/>
    <property type="evidence" value="ECO:0007669"/>
    <property type="project" value="UniProtKB-SubCell"/>
</dbReference>
<protein>
    <submittedName>
        <fullName evidence="11">TolC family protein</fullName>
    </submittedName>
</protein>
<evidence type="ECO:0000256" key="9">
    <source>
        <dbReference type="SAM" id="SignalP"/>
    </source>
</evidence>
<keyword evidence="8" id="KW-0175">Coiled coil</keyword>
<dbReference type="InterPro" id="IPR051906">
    <property type="entry name" value="TolC-like"/>
</dbReference>
<dbReference type="Gene3D" id="1.20.1600.10">
    <property type="entry name" value="Outer membrane efflux proteins (OEP)"/>
    <property type="match status" value="1"/>
</dbReference>
<evidence type="ECO:0000256" key="7">
    <source>
        <dbReference type="ARBA" id="ARBA00023237"/>
    </source>
</evidence>
<evidence type="ECO:0000256" key="6">
    <source>
        <dbReference type="ARBA" id="ARBA00023136"/>
    </source>
</evidence>
<name>A0A3D8HFH2_9BACT</name>
<dbReference type="GO" id="GO:1990281">
    <property type="term" value="C:efflux pump complex"/>
    <property type="evidence" value="ECO:0007669"/>
    <property type="project" value="TreeGrafter"/>
</dbReference>
<evidence type="ECO:0000256" key="8">
    <source>
        <dbReference type="SAM" id="Coils"/>
    </source>
</evidence>
<keyword evidence="6" id="KW-0472">Membrane</keyword>
<comment type="subcellular location">
    <subcellularLocation>
        <location evidence="1">Cell outer membrane</location>
    </subcellularLocation>
</comment>